<evidence type="ECO:0000313" key="2">
    <source>
        <dbReference type="Proteomes" id="UP000662818"/>
    </source>
</evidence>
<name>A0ABX7PSB0_9ACTN</name>
<gene>
    <name evidence="1" type="ORF">CFH99_23340</name>
</gene>
<dbReference type="PROSITE" id="PS51257">
    <property type="entry name" value="PROKAR_LIPOPROTEIN"/>
    <property type="match status" value="1"/>
</dbReference>
<protein>
    <recommendedName>
        <fullName evidence="3">Lipoprotein</fullName>
    </recommendedName>
</protein>
<proteinExistence type="predicted"/>
<organism evidence="1 2">
    <name type="scientific">Nocardioides aromaticivorans</name>
    <dbReference type="NCBI Taxonomy" id="200618"/>
    <lineage>
        <taxon>Bacteria</taxon>
        <taxon>Bacillati</taxon>
        <taxon>Actinomycetota</taxon>
        <taxon>Actinomycetes</taxon>
        <taxon>Propionibacteriales</taxon>
        <taxon>Nocardioidaceae</taxon>
        <taxon>Nocardioides</taxon>
    </lineage>
</organism>
<reference evidence="1 2" key="1">
    <citation type="submission" date="2017-06" db="EMBL/GenBank/DDBJ databases">
        <title>Complete Genome Sequence of the Soil Carbazole-Degrading Bacterium Nocardioides aromaticivorans IC177.</title>
        <authorList>
            <person name="Vejarano F."/>
            <person name="Suzuki-Minakuchi C."/>
            <person name="Ohtsubo Y."/>
            <person name="Tsuda M."/>
            <person name="Okada K."/>
            <person name="Nojiri H."/>
        </authorList>
    </citation>
    <scope>NUCLEOTIDE SEQUENCE [LARGE SCALE GENOMIC DNA]</scope>
    <source>
        <strain evidence="1 2">IC177</strain>
    </source>
</reference>
<sequence>MRTSRTAAGLAAVVLTLAGVSGCGGDDPEGPGSAIAGKEPEEVLAASLEAMQALEDVTYRGTTTVTSQAGRLRGTGELVVTADGTCQSTFRSSRRGRLVTRTVGNTVYVFADAAMMRGPLQYDADKVRSLTGRWQAAPRPSSHQCDLAELLPEEDRFAGFEDAGTGEVDGAPVRTLTGKDDDGSPMTVSIAAEGAPLLLAVETRRGGRSSFTLAEHDSGVELVAPPDGKVVSTS</sequence>
<evidence type="ECO:0000313" key="1">
    <source>
        <dbReference type="EMBL" id="QSR28562.1"/>
    </source>
</evidence>
<keyword evidence="2" id="KW-1185">Reference proteome</keyword>
<dbReference type="Gene3D" id="2.50.20.20">
    <property type="match status" value="1"/>
</dbReference>
<dbReference type="Proteomes" id="UP000662818">
    <property type="component" value="Chromosome"/>
</dbReference>
<accession>A0ABX7PSB0</accession>
<evidence type="ECO:0008006" key="3">
    <source>
        <dbReference type="Google" id="ProtNLM"/>
    </source>
</evidence>
<dbReference type="EMBL" id="CP022295">
    <property type="protein sequence ID" value="QSR28562.1"/>
    <property type="molecule type" value="Genomic_DNA"/>
</dbReference>